<dbReference type="OrthoDB" id="6038945at2759"/>
<evidence type="ECO:0000313" key="12">
    <source>
        <dbReference type="RefSeq" id="XP_027266475.1"/>
    </source>
</evidence>
<evidence type="ECO:0000313" key="11">
    <source>
        <dbReference type="Proteomes" id="UP001108280"/>
    </source>
</evidence>
<comment type="similarity">
    <text evidence="2">Belongs to the IL-17 family.</text>
</comment>
<evidence type="ECO:0000256" key="9">
    <source>
        <dbReference type="ARBA" id="ARBA00072453"/>
    </source>
</evidence>
<evidence type="ECO:0000256" key="8">
    <source>
        <dbReference type="ARBA" id="ARBA00064173"/>
    </source>
</evidence>
<keyword evidence="11" id="KW-1185">Reference proteome</keyword>
<protein>
    <recommendedName>
        <fullName evidence="9">Interleukin-17C</fullName>
    </recommendedName>
    <alternativeName>
        <fullName evidence="10">Cytokine CX2</fullName>
    </alternativeName>
</protein>
<dbReference type="InterPro" id="IPR029034">
    <property type="entry name" value="Cystine-knot_cytokine"/>
</dbReference>
<dbReference type="AlphaFoldDB" id="A0A9J7FTZ0"/>
<evidence type="ECO:0000256" key="6">
    <source>
        <dbReference type="ARBA" id="ARBA00023157"/>
    </source>
</evidence>
<keyword evidence="3" id="KW-0202">Cytokine</keyword>
<evidence type="ECO:0000256" key="3">
    <source>
        <dbReference type="ARBA" id="ARBA00022514"/>
    </source>
</evidence>
<evidence type="ECO:0000256" key="1">
    <source>
        <dbReference type="ARBA" id="ARBA00004613"/>
    </source>
</evidence>
<dbReference type="SUPFAM" id="SSF57501">
    <property type="entry name" value="Cystine-knot cytokines"/>
    <property type="match status" value="1"/>
</dbReference>
<dbReference type="InterPro" id="IPR010345">
    <property type="entry name" value="IL-17_fam"/>
</dbReference>
<organism evidence="11 12">
    <name type="scientific">Cricetulus griseus</name>
    <name type="common">Chinese hamster</name>
    <name type="synonym">Cricetulus barabensis griseus</name>
    <dbReference type="NCBI Taxonomy" id="10029"/>
    <lineage>
        <taxon>Eukaryota</taxon>
        <taxon>Metazoa</taxon>
        <taxon>Chordata</taxon>
        <taxon>Craniata</taxon>
        <taxon>Vertebrata</taxon>
        <taxon>Euteleostomi</taxon>
        <taxon>Mammalia</taxon>
        <taxon>Eutheria</taxon>
        <taxon>Euarchontoglires</taxon>
        <taxon>Glires</taxon>
        <taxon>Rodentia</taxon>
        <taxon>Myomorpha</taxon>
        <taxon>Muroidea</taxon>
        <taxon>Cricetidae</taxon>
        <taxon>Cricetinae</taxon>
        <taxon>Cricetulus</taxon>
    </lineage>
</organism>
<dbReference type="Proteomes" id="UP001108280">
    <property type="component" value="Chromosome 3"/>
</dbReference>
<evidence type="ECO:0000256" key="5">
    <source>
        <dbReference type="ARBA" id="ARBA00022729"/>
    </source>
</evidence>
<keyword evidence="6" id="KW-1015">Disulfide bond</keyword>
<comment type="subunit">
    <text evidence="8">Binds to a heterodimer formed by IL17RA and IL17RE.</text>
</comment>
<keyword evidence="5" id="KW-0732">Signal</keyword>
<dbReference type="Pfam" id="PF06083">
    <property type="entry name" value="IL17"/>
    <property type="match status" value="1"/>
</dbReference>
<gene>
    <name evidence="12" type="primary">Il17c</name>
</gene>
<evidence type="ECO:0000256" key="4">
    <source>
        <dbReference type="ARBA" id="ARBA00022525"/>
    </source>
</evidence>
<comment type="subcellular location">
    <subcellularLocation>
        <location evidence="1">Secreted</location>
    </subcellularLocation>
</comment>
<reference evidence="11" key="1">
    <citation type="journal article" date="2018" name="Biotechnol. Bioeng.">
        <title>A reference genome of the Chinese hamster based on a hybrid assembly strategy.</title>
        <authorList>
            <person name="Rupp O."/>
            <person name="MacDonald M.L."/>
            <person name="Li S."/>
            <person name="Dhiman H."/>
            <person name="Polson S."/>
            <person name="Griep S."/>
            <person name="Heffner K."/>
            <person name="Hernandez I."/>
            <person name="Brinkrolf K."/>
            <person name="Jadhav V."/>
            <person name="Samoudi M."/>
            <person name="Hao H."/>
            <person name="Kingham B."/>
            <person name="Goesmann A."/>
            <person name="Betenbaugh M.J."/>
            <person name="Lewis N.E."/>
            <person name="Borth N."/>
            <person name="Lee K.H."/>
        </authorList>
    </citation>
    <scope>NUCLEOTIDE SEQUENCE [LARGE SCALE GENOMIC DNA]</scope>
    <source>
        <strain evidence="11">17A/GY</strain>
    </source>
</reference>
<dbReference type="GeneID" id="100767127"/>
<dbReference type="GO" id="GO:0005125">
    <property type="term" value="F:cytokine activity"/>
    <property type="evidence" value="ECO:0007669"/>
    <property type="project" value="UniProtKB-KW"/>
</dbReference>
<dbReference type="RefSeq" id="XP_027266475.1">
    <property type="nucleotide sequence ID" value="XM_027410674.2"/>
</dbReference>
<dbReference type="PRINTS" id="PR01932">
    <property type="entry name" value="INTRLEUKIN17"/>
</dbReference>
<dbReference type="GO" id="GO:0005615">
    <property type="term" value="C:extracellular space"/>
    <property type="evidence" value="ECO:0007669"/>
    <property type="project" value="UniProtKB-KW"/>
</dbReference>
<dbReference type="FunFam" id="2.10.90.10:FF:000046">
    <property type="entry name" value="Interleukin 17C"/>
    <property type="match status" value="1"/>
</dbReference>
<evidence type="ECO:0000256" key="7">
    <source>
        <dbReference type="ARBA" id="ARBA00023198"/>
    </source>
</evidence>
<evidence type="ECO:0000256" key="2">
    <source>
        <dbReference type="ARBA" id="ARBA00007236"/>
    </source>
</evidence>
<keyword evidence="4" id="KW-0964">Secreted</keyword>
<reference evidence="12" key="3">
    <citation type="submission" date="2025-08" db="UniProtKB">
        <authorList>
            <consortium name="RefSeq"/>
        </authorList>
    </citation>
    <scope>IDENTIFICATION</scope>
    <source>
        <strain evidence="12">17A/GY</strain>
        <tissue evidence="12">Liver</tissue>
    </source>
</reference>
<proteinExistence type="inferred from homology"/>
<keyword evidence="7" id="KW-0395">Inflammatory response</keyword>
<reference evidence="11" key="2">
    <citation type="journal article" date="2020" name="Biotechnol. Bioeng.">
        <title>Chromosome-scale scaffolds for the Chinese hamster reference genome assembly to facilitate the study of the CHO epigenome.</title>
        <authorList>
            <person name="Hilliard W."/>
            <person name="MacDonald M."/>
            <person name="Lee K.H."/>
        </authorList>
    </citation>
    <scope>NUCLEOTIDE SEQUENCE [LARGE SCALE GENOMIC DNA]</scope>
    <source>
        <strain evidence="11">17A/GY</strain>
    </source>
</reference>
<accession>A0A9J7FTZ0</accession>
<dbReference type="Gene3D" id="2.10.90.10">
    <property type="entry name" value="Cystine-knot cytokines"/>
    <property type="match status" value="1"/>
</dbReference>
<name>A0A9J7FTZ0_CRIGR</name>
<dbReference type="GO" id="GO:0006954">
    <property type="term" value="P:inflammatory response"/>
    <property type="evidence" value="ECO:0007669"/>
    <property type="project" value="UniProtKB-KW"/>
</dbReference>
<dbReference type="InterPro" id="IPR020440">
    <property type="entry name" value="IL-17_chr"/>
</dbReference>
<dbReference type="CTD" id="27189"/>
<sequence>MKSHVPGQHVGLLPPETLDSTQSHQFNALLSSEFICTSKAEVETGAARVNQTPSKLITSWLKPSSANPFVVQPGINCCYPGPQFSCLGSGCLLLLAWLPTGMTHQDLQFQGKARSHGTLRCYSAEELSHGQAPPHLLTRSARWEQALPVALVSTLEATGHRRQHERPQAGTQCPVLRPEEVLEADTHQRSISPWKYRIDTDKNRYPQKLAVAECLCRGCINAKTGRETAALNSVQLLQSLLVLRRQPCSQDGTANPTPGSFTFHTEFIRVPVGCTCVLPRSAQ</sequence>
<evidence type="ECO:0000256" key="10">
    <source>
        <dbReference type="ARBA" id="ARBA00076043"/>
    </source>
</evidence>
<dbReference type="KEGG" id="cge:100767127"/>